<dbReference type="Pfam" id="PF12697">
    <property type="entry name" value="Abhydrolase_6"/>
    <property type="match status" value="1"/>
</dbReference>
<accession>A0A7X1E7Q5</accession>
<dbReference type="EMBL" id="JACHVC010000006">
    <property type="protein sequence ID" value="MBC2605388.1"/>
    <property type="molecule type" value="Genomic_DNA"/>
</dbReference>
<dbReference type="InterPro" id="IPR000073">
    <property type="entry name" value="AB_hydrolase_1"/>
</dbReference>
<dbReference type="AlphaFoldDB" id="A0A7X1E7Q5"/>
<gene>
    <name evidence="2" type="ORF">H5P27_04960</name>
</gene>
<evidence type="ECO:0000313" key="3">
    <source>
        <dbReference type="Proteomes" id="UP000526501"/>
    </source>
</evidence>
<evidence type="ECO:0000313" key="2">
    <source>
        <dbReference type="EMBL" id="MBC2605388.1"/>
    </source>
</evidence>
<proteinExistence type="predicted"/>
<protein>
    <submittedName>
        <fullName evidence="2">Alpha/beta hydrolase</fullName>
    </submittedName>
</protein>
<name>A0A7X1E7Q5_9BACT</name>
<dbReference type="SUPFAM" id="SSF53474">
    <property type="entry name" value="alpha/beta-Hydrolases"/>
    <property type="match status" value="1"/>
</dbReference>
<evidence type="ECO:0000259" key="1">
    <source>
        <dbReference type="Pfam" id="PF12697"/>
    </source>
</evidence>
<comment type="caution">
    <text evidence="2">The sequence shown here is derived from an EMBL/GenBank/DDBJ whole genome shotgun (WGS) entry which is preliminary data.</text>
</comment>
<reference evidence="2 3" key="1">
    <citation type="submission" date="2020-07" db="EMBL/GenBank/DDBJ databases">
        <authorList>
            <person name="Feng X."/>
        </authorList>
    </citation>
    <scope>NUCLEOTIDE SEQUENCE [LARGE SCALE GENOMIC DNA]</scope>
    <source>
        <strain evidence="2 3">JCM23202</strain>
    </source>
</reference>
<dbReference type="RefSeq" id="WP_185659268.1">
    <property type="nucleotide sequence ID" value="NZ_CAWPOO010000006.1"/>
</dbReference>
<dbReference type="PANTHER" id="PTHR43433">
    <property type="entry name" value="HYDROLASE, ALPHA/BETA FOLD FAMILY PROTEIN"/>
    <property type="match status" value="1"/>
</dbReference>
<dbReference type="Proteomes" id="UP000526501">
    <property type="component" value="Unassembled WGS sequence"/>
</dbReference>
<feature type="domain" description="AB hydrolase-1" evidence="1">
    <location>
        <begin position="47"/>
        <end position="254"/>
    </location>
</feature>
<dbReference type="Gene3D" id="3.40.50.1820">
    <property type="entry name" value="alpha/beta hydrolase"/>
    <property type="match status" value="1"/>
</dbReference>
<dbReference type="InterPro" id="IPR029058">
    <property type="entry name" value="AB_hydrolase_fold"/>
</dbReference>
<dbReference type="InterPro" id="IPR050471">
    <property type="entry name" value="AB_hydrolase"/>
</dbReference>
<organism evidence="2 3">
    <name type="scientific">Pelagicoccus albus</name>
    <dbReference type="NCBI Taxonomy" id="415222"/>
    <lineage>
        <taxon>Bacteria</taxon>
        <taxon>Pseudomonadati</taxon>
        <taxon>Verrucomicrobiota</taxon>
        <taxon>Opitutia</taxon>
        <taxon>Puniceicoccales</taxon>
        <taxon>Pelagicoccaceae</taxon>
        <taxon>Pelagicoccus</taxon>
    </lineage>
</organism>
<dbReference type="GO" id="GO:0016787">
    <property type="term" value="F:hydrolase activity"/>
    <property type="evidence" value="ECO:0007669"/>
    <property type="project" value="UniProtKB-KW"/>
</dbReference>
<dbReference type="PANTHER" id="PTHR43433:SF5">
    <property type="entry name" value="AB HYDROLASE-1 DOMAIN-CONTAINING PROTEIN"/>
    <property type="match status" value="1"/>
</dbReference>
<sequence length="268" mass="29380">MSQNFETNPSALSISDLASSQCQNTALSIGEEFAYLHSVKSGRRLAFFLHGTPGLSKDWDLVLKKLSVRGIESDTISFDRPGFGDNSAIVPNQDFSTQIESFARLLDGTGSEEENLVLVGHSYGAALALGLADKLVESGRLSGMVLISGVLSPFEKQQRWYHRALIQFPISLFTPDRFLKSAQEMSAVSKHLARLVEAWGRFDFPVTFVHGTRDRLIPMANSQFAMDRLSAGKLVEVEGAGHALPKTHAALIADEIVSIFKRLEAENV</sequence>
<keyword evidence="3" id="KW-1185">Reference proteome</keyword>
<keyword evidence="2" id="KW-0378">Hydrolase</keyword>